<dbReference type="PROSITE" id="PS00041">
    <property type="entry name" value="HTH_ARAC_FAMILY_1"/>
    <property type="match status" value="1"/>
</dbReference>
<dbReference type="SUPFAM" id="SSF52317">
    <property type="entry name" value="Class I glutamine amidotransferase-like"/>
    <property type="match status" value="1"/>
</dbReference>
<dbReference type="CDD" id="cd03137">
    <property type="entry name" value="GATase1_AraC_1"/>
    <property type="match status" value="1"/>
</dbReference>
<dbReference type="InterPro" id="IPR018062">
    <property type="entry name" value="HTH_AraC-typ_CS"/>
</dbReference>
<evidence type="ECO:0000256" key="2">
    <source>
        <dbReference type="ARBA" id="ARBA00023125"/>
    </source>
</evidence>
<dbReference type="EMBL" id="JAKRKC020000002">
    <property type="protein sequence ID" value="MCK2218107.1"/>
    <property type="molecule type" value="Genomic_DNA"/>
</dbReference>
<keyword evidence="2" id="KW-0238">DNA-binding</keyword>
<keyword evidence="1" id="KW-0805">Transcription regulation</keyword>
<dbReference type="PANTHER" id="PTHR43130">
    <property type="entry name" value="ARAC-FAMILY TRANSCRIPTIONAL REGULATOR"/>
    <property type="match status" value="1"/>
</dbReference>
<feature type="domain" description="HTH araC/xylS-type" evidence="4">
    <location>
        <begin position="215"/>
        <end position="313"/>
    </location>
</feature>
<comment type="caution">
    <text evidence="5">The sequence shown here is derived from an EMBL/GenBank/DDBJ whole genome shotgun (WGS) entry which is preliminary data.</text>
</comment>
<gene>
    <name evidence="5" type="ORF">MF672_030590</name>
</gene>
<evidence type="ECO:0000256" key="1">
    <source>
        <dbReference type="ARBA" id="ARBA00023015"/>
    </source>
</evidence>
<name>A0ABT0G0M7_9ACTN</name>
<dbReference type="SMART" id="SM00342">
    <property type="entry name" value="HTH_ARAC"/>
    <property type="match status" value="1"/>
</dbReference>
<dbReference type="Pfam" id="PF01965">
    <property type="entry name" value="DJ-1_PfpI"/>
    <property type="match status" value="1"/>
</dbReference>
<dbReference type="InterPro" id="IPR052158">
    <property type="entry name" value="INH-QAR"/>
</dbReference>
<dbReference type="PANTHER" id="PTHR43130:SF3">
    <property type="entry name" value="HTH-TYPE TRANSCRIPTIONAL REGULATOR RV1931C"/>
    <property type="match status" value="1"/>
</dbReference>
<dbReference type="Gene3D" id="1.10.10.60">
    <property type="entry name" value="Homeodomain-like"/>
    <property type="match status" value="1"/>
</dbReference>
<dbReference type="Gene3D" id="3.40.50.880">
    <property type="match status" value="1"/>
</dbReference>
<evidence type="ECO:0000313" key="6">
    <source>
        <dbReference type="Proteomes" id="UP001317259"/>
    </source>
</evidence>
<dbReference type="SUPFAM" id="SSF46689">
    <property type="entry name" value="Homeodomain-like"/>
    <property type="match status" value="2"/>
</dbReference>
<dbReference type="Proteomes" id="UP001317259">
    <property type="component" value="Unassembled WGS sequence"/>
</dbReference>
<evidence type="ECO:0000259" key="4">
    <source>
        <dbReference type="PROSITE" id="PS01124"/>
    </source>
</evidence>
<accession>A0ABT0G0M7</accession>
<dbReference type="RefSeq" id="WP_242370912.1">
    <property type="nucleotide sequence ID" value="NZ_JAKRKC020000002.1"/>
</dbReference>
<dbReference type="PROSITE" id="PS01124">
    <property type="entry name" value="HTH_ARAC_FAMILY_2"/>
    <property type="match status" value="1"/>
</dbReference>
<sequence>MQRRIVVVVFPGFQLLDLAGPADVFGTAELLAPGSYRVETVAPRAGLVPAGNGVVVAAGALDEVREPIDTLMVAGGLSVPGLLSDAGLVGGIAALAADARRTASVCNGALLLAEAGLLKHRRATTHWLAAQELRERYPCVEVDADPLYIEDGDVWTSAGVLSGVDLALALVARDLGHELAGRVARGLVVYLHRPGGQSQFSLPMRALTPRSEPLRELQAYIDAHPRADLSVPALAARAGMSERHFSRVFTRQTGLSPGRYVERSRADAARRLLEATDQPLETVARESGLGTAETLYRVFRRHWRVAPGEHRRRFSTLPAALPSALPAALPSAAPVPALPLPEQER</sequence>
<dbReference type="InterPro" id="IPR002818">
    <property type="entry name" value="DJ-1/PfpI"/>
</dbReference>
<dbReference type="InterPro" id="IPR029062">
    <property type="entry name" value="Class_I_gatase-like"/>
</dbReference>
<dbReference type="Pfam" id="PF12833">
    <property type="entry name" value="HTH_18"/>
    <property type="match status" value="1"/>
</dbReference>
<dbReference type="InterPro" id="IPR018060">
    <property type="entry name" value="HTH_AraC"/>
</dbReference>
<keyword evidence="6" id="KW-1185">Reference proteome</keyword>
<proteinExistence type="predicted"/>
<evidence type="ECO:0000256" key="3">
    <source>
        <dbReference type="ARBA" id="ARBA00023163"/>
    </source>
</evidence>
<evidence type="ECO:0000313" key="5">
    <source>
        <dbReference type="EMBL" id="MCK2218107.1"/>
    </source>
</evidence>
<dbReference type="InterPro" id="IPR009057">
    <property type="entry name" value="Homeodomain-like_sf"/>
</dbReference>
<organism evidence="5 6">
    <name type="scientific">Actinomadura luzonensis</name>
    <dbReference type="NCBI Taxonomy" id="2805427"/>
    <lineage>
        <taxon>Bacteria</taxon>
        <taxon>Bacillati</taxon>
        <taxon>Actinomycetota</taxon>
        <taxon>Actinomycetes</taxon>
        <taxon>Streptosporangiales</taxon>
        <taxon>Thermomonosporaceae</taxon>
        <taxon>Actinomadura</taxon>
    </lineage>
</organism>
<protein>
    <submittedName>
        <fullName evidence="5">DJ-1/PfpI family protein</fullName>
    </submittedName>
</protein>
<keyword evidence="3" id="KW-0804">Transcription</keyword>
<reference evidence="5 6" key="1">
    <citation type="submission" date="2022-04" db="EMBL/GenBank/DDBJ databases">
        <title>Genome draft of Actinomadura sp. ATCC 31491.</title>
        <authorList>
            <person name="Shi X."/>
            <person name="Du Y."/>
        </authorList>
    </citation>
    <scope>NUCLEOTIDE SEQUENCE [LARGE SCALE GENOMIC DNA]</scope>
    <source>
        <strain evidence="5 6">ATCC 31491</strain>
    </source>
</reference>